<dbReference type="InterPro" id="IPR015223">
    <property type="entry name" value="MipZ"/>
</dbReference>
<dbReference type="PANTHER" id="PTHR13696:SF96">
    <property type="entry name" value="COBQ_COBB_MIND_PARA NUCLEOTIDE BINDING DOMAIN-CONTAINING PROTEIN"/>
    <property type="match status" value="1"/>
</dbReference>
<dbReference type="InParanoid" id="A0A4R2PQ22"/>
<evidence type="ECO:0000313" key="3">
    <source>
        <dbReference type="Proteomes" id="UP000295399"/>
    </source>
</evidence>
<reference evidence="2 3" key="1">
    <citation type="submission" date="2019-03" db="EMBL/GenBank/DDBJ databases">
        <title>Genomic Encyclopedia of Type Strains, Phase IV (KMG-IV): sequencing the most valuable type-strain genomes for metagenomic binning, comparative biology and taxonomic classification.</title>
        <authorList>
            <person name="Goeker M."/>
        </authorList>
    </citation>
    <scope>NUCLEOTIDE SEQUENCE [LARGE SCALE GENOMIC DNA]</scope>
    <source>
        <strain evidence="2 3">DSM 2132</strain>
    </source>
</reference>
<dbReference type="SUPFAM" id="SSF52540">
    <property type="entry name" value="P-loop containing nucleoside triphosphate hydrolases"/>
    <property type="match status" value="1"/>
</dbReference>
<dbReference type="Proteomes" id="UP000295399">
    <property type="component" value="Unassembled WGS sequence"/>
</dbReference>
<organism evidence="2 3">
    <name type="scientific">Rhodothalassium salexigens DSM 2132</name>
    <dbReference type="NCBI Taxonomy" id="1188247"/>
    <lineage>
        <taxon>Bacteria</taxon>
        <taxon>Pseudomonadati</taxon>
        <taxon>Pseudomonadota</taxon>
        <taxon>Alphaproteobacteria</taxon>
        <taxon>Rhodothalassiales</taxon>
        <taxon>Rhodothalassiaceae</taxon>
        <taxon>Rhodothalassium</taxon>
    </lineage>
</organism>
<keyword evidence="3" id="KW-1185">Reference proteome</keyword>
<proteinExistence type="predicted"/>
<dbReference type="InterPro" id="IPR027417">
    <property type="entry name" value="P-loop_NTPase"/>
</dbReference>
<dbReference type="CDD" id="cd02042">
    <property type="entry name" value="ParAB_family"/>
    <property type="match status" value="1"/>
</dbReference>
<dbReference type="Gene3D" id="3.40.50.300">
    <property type="entry name" value="P-loop containing nucleotide triphosphate hydrolases"/>
    <property type="match status" value="1"/>
</dbReference>
<evidence type="ECO:0000256" key="1">
    <source>
        <dbReference type="SAM" id="MobiDB-lite"/>
    </source>
</evidence>
<sequence>MTEQAARPWIIVIGNEKGGSGKSTSAMHVLISLAQRGRRVAAIDLDGRQRSLTRYLENRAAHCKDQGLSLVQPPIITVERSEEETTQDAKRDERKRFTDALETLAAEHDTIMIDCPGSDTYLARYAHAHADTLITPVNDSFVDLDLFARIDSDTYKVKAPSLYAEMVWEARKWRAVADGGQIDWLVLRNRMPVQRSRNKARIQEVMDLLAKRIGFRHVPGLSERVVFRELFLKGLTLMDLSDSGIVGGLRNSMSLVSARAEVRRLVEAVLSAEKATSGTGVPGAPSASAGTGRRMFAG</sequence>
<protein>
    <submittedName>
        <fullName evidence="2">Chromosome partitioning protein</fullName>
    </submittedName>
</protein>
<dbReference type="Pfam" id="PF09140">
    <property type="entry name" value="MipZ"/>
    <property type="match status" value="1"/>
</dbReference>
<dbReference type="OrthoDB" id="13869at2"/>
<accession>A0A4R2PQ22</accession>
<dbReference type="RefSeq" id="WP_132707428.1">
    <property type="nucleotide sequence ID" value="NZ_JACIGF010000002.1"/>
</dbReference>
<feature type="region of interest" description="Disordered" evidence="1">
    <location>
        <begin position="276"/>
        <end position="298"/>
    </location>
</feature>
<dbReference type="EMBL" id="SLXO01000002">
    <property type="protein sequence ID" value="TCP37767.1"/>
    <property type="molecule type" value="Genomic_DNA"/>
</dbReference>
<dbReference type="InterPro" id="IPR050678">
    <property type="entry name" value="DNA_Partitioning_ATPase"/>
</dbReference>
<evidence type="ECO:0000313" key="2">
    <source>
        <dbReference type="EMBL" id="TCP37767.1"/>
    </source>
</evidence>
<comment type="caution">
    <text evidence="2">The sequence shown here is derived from an EMBL/GenBank/DDBJ whole genome shotgun (WGS) entry which is preliminary data.</text>
</comment>
<dbReference type="PANTHER" id="PTHR13696">
    <property type="entry name" value="P-LOOP CONTAINING NUCLEOSIDE TRIPHOSPHATE HYDROLASE"/>
    <property type="match status" value="1"/>
</dbReference>
<name>A0A4R2PQ22_RHOSA</name>
<gene>
    <name evidence="2" type="ORF">EV659_102174</name>
</gene>
<dbReference type="AlphaFoldDB" id="A0A4R2PQ22"/>